<protein>
    <submittedName>
        <fullName evidence="2">Integration host factor subunit beta</fullName>
    </submittedName>
</protein>
<comment type="caution">
    <text evidence="2">The sequence shown here is derived from an EMBL/GenBank/DDBJ whole genome shotgun (WGS) entry which is preliminary data.</text>
</comment>
<evidence type="ECO:0000256" key="1">
    <source>
        <dbReference type="RuleBase" id="RU003939"/>
    </source>
</evidence>
<proteinExistence type="inferred from homology"/>
<dbReference type="Pfam" id="PF00216">
    <property type="entry name" value="Bac_DNA_binding"/>
    <property type="match status" value="1"/>
</dbReference>
<dbReference type="PRINTS" id="PR01727">
    <property type="entry name" value="DNABINDINGHU"/>
</dbReference>
<dbReference type="Proteomes" id="UP000316562">
    <property type="component" value="Unassembled WGS sequence"/>
</dbReference>
<dbReference type="GO" id="GO:0005829">
    <property type="term" value="C:cytosol"/>
    <property type="evidence" value="ECO:0007669"/>
    <property type="project" value="TreeGrafter"/>
</dbReference>
<comment type="similarity">
    <text evidence="1">Belongs to the bacterial histone-like protein family.</text>
</comment>
<dbReference type="InterPro" id="IPR010992">
    <property type="entry name" value="IHF-like_DNA-bd_dom_sf"/>
</dbReference>
<name>A0A519BFV6_ACIG2</name>
<dbReference type="GO" id="GO:0030527">
    <property type="term" value="F:structural constituent of chromatin"/>
    <property type="evidence" value="ECO:0007669"/>
    <property type="project" value="InterPro"/>
</dbReference>
<reference evidence="2 3" key="1">
    <citation type="journal article" date="2019" name="ISME J.">
        <title>Insights into ecological role of a new deltaproteobacterial order Candidatus Acidulodesulfobacterales by metagenomics and metatranscriptomics.</title>
        <authorList>
            <person name="Tan S."/>
            <person name="Liu J."/>
            <person name="Fang Y."/>
            <person name="Hedlund B.P."/>
            <person name="Lian Z.H."/>
            <person name="Huang L.Y."/>
            <person name="Li J.T."/>
            <person name="Huang L.N."/>
            <person name="Li W.J."/>
            <person name="Jiang H.C."/>
            <person name="Dong H.L."/>
            <person name="Shu W.S."/>
        </authorList>
    </citation>
    <scope>NUCLEOTIDE SEQUENCE [LARGE SCALE GENOMIC DNA]</scope>
    <source>
        <strain evidence="2">AP2</strain>
    </source>
</reference>
<dbReference type="SMART" id="SM00411">
    <property type="entry name" value="BHL"/>
    <property type="match status" value="1"/>
</dbReference>
<organism evidence="2 3">
    <name type="scientific">Acididesulfobacter guangdongensis</name>
    <dbReference type="NCBI Taxonomy" id="2597225"/>
    <lineage>
        <taxon>Bacteria</taxon>
        <taxon>Deltaproteobacteria</taxon>
        <taxon>Candidatus Acidulodesulfobacterales</taxon>
        <taxon>Candidatus Acididesulfobacter</taxon>
    </lineage>
</organism>
<dbReference type="EMBL" id="SGBC01000003">
    <property type="protein sequence ID" value="RZD16147.1"/>
    <property type="molecule type" value="Genomic_DNA"/>
</dbReference>
<dbReference type="PANTHER" id="PTHR33175">
    <property type="entry name" value="DNA-BINDING PROTEIN HU"/>
    <property type="match status" value="1"/>
</dbReference>
<dbReference type="AlphaFoldDB" id="A0A519BFV6"/>
<dbReference type="CDD" id="cd13836">
    <property type="entry name" value="IHF_B"/>
    <property type="match status" value="1"/>
</dbReference>
<evidence type="ECO:0000313" key="3">
    <source>
        <dbReference type="Proteomes" id="UP000316562"/>
    </source>
</evidence>
<sequence>MNKAEFIELFAEQNKISVKVAEAIVNSILDTMVKALAQHVRIEIRGFGSFKIKEYKSYEGRNPKTGENIKVKEKLVPFFKMSKICKNNLIKENV</sequence>
<dbReference type="SUPFAM" id="SSF47729">
    <property type="entry name" value="IHF-like DNA-binding proteins"/>
    <property type="match status" value="1"/>
</dbReference>
<dbReference type="GO" id="GO:0003677">
    <property type="term" value="F:DNA binding"/>
    <property type="evidence" value="ECO:0007669"/>
    <property type="project" value="InterPro"/>
</dbReference>
<gene>
    <name evidence="2" type="ORF">EVJ46_08140</name>
</gene>
<dbReference type="Gene3D" id="4.10.520.10">
    <property type="entry name" value="IHF-like DNA-binding proteins"/>
    <property type="match status" value="1"/>
</dbReference>
<dbReference type="InterPro" id="IPR000119">
    <property type="entry name" value="Hist_DNA-bd"/>
</dbReference>
<accession>A0A519BFV6</accession>
<evidence type="ECO:0000313" key="2">
    <source>
        <dbReference type="EMBL" id="RZD16147.1"/>
    </source>
</evidence>
<dbReference type="PANTHER" id="PTHR33175:SF5">
    <property type="entry name" value="INTEGRATION HOST FACTOR SUBUNIT BETA"/>
    <property type="match status" value="1"/>
</dbReference>